<protein>
    <recommendedName>
        <fullName evidence="2">HTH merR-type domain-containing protein</fullName>
    </recommendedName>
</protein>
<accession>A0A6N2T0J8</accession>
<evidence type="ECO:0008006" key="2">
    <source>
        <dbReference type="Google" id="ProtNLM"/>
    </source>
</evidence>
<reference evidence="1" key="1">
    <citation type="submission" date="2019-11" db="EMBL/GenBank/DDBJ databases">
        <authorList>
            <person name="Feng L."/>
        </authorList>
    </citation>
    <scope>NUCLEOTIDE SEQUENCE</scope>
    <source>
        <strain evidence="1">AvaginalisLFYP127</strain>
    </source>
</reference>
<dbReference type="Gene3D" id="1.10.1660.10">
    <property type="match status" value="1"/>
</dbReference>
<name>A0A6N2T0J8_9FIRM</name>
<dbReference type="RefSeq" id="WP_156329001.1">
    <property type="nucleotide sequence ID" value="NZ_CACRSW010000023.1"/>
</dbReference>
<organism evidence="1">
    <name type="scientific">Anaerococcus vaginalis</name>
    <dbReference type="NCBI Taxonomy" id="33037"/>
    <lineage>
        <taxon>Bacteria</taxon>
        <taxon>Bacillati</taxon>
        <taxon>Bacillota</taxon>
        <taxon>Tissierellia</taxon>
        <taxon>Tissierellales</taxon>
        <taxon>Peptoniphilaceae</taxon>
        <taxon>Anaerococcus</taxon>
    </lineage>
</organism>
<evidence type="ECO:0000313" key="1">
    <source>
        <dbReference type="EMBL" id="VYS98984.1"/>
    </source>
</evidence>
<dbReference type="AlphaFoldDB" id="A0A6N2T0J8"/>
<sequence length="93" mass="10770">MEKTLYSATELSKRWGVSISHVATLESNGLLTRTKVGRATYPVDQVHKLEEYKKTSPTLDNIKHLKEENRKLKFENENYKEIIKGYQKILGGF</sequence>
<proteinExistence type="predicted"/>
<gene>
    <name evidence="1" type="ORF">AVLFYP127_00420</name>
</gene>
<dbReference type="EMBL" id="CACRSW010000023">
    <property type="protein sequence ID" value="VYS98984.1"/>
    <property type="molecule type" value="Genomic_DNA"/>
</dbReference>